<dbReference type="EMBL" id="JXNU01000003">
    <property type="protein sequence ID" value="KKF37707.1"/>
    <property type="molecule type" value="Genomic_DNA"/>
</dbReference>
<feature type="non-terminal residue" evidence="1">
    <location>
        <position position="1"/>
    </location>
</feature>
<dbReference type="RefSeq" id="WP_046372229.1">
    <property type="nucleotide sequence ID" value="NZ_JXNU01000003.1"/>
</dbReference>
<evidence type="ECO:0008006" key="3">
    <source>
        <dbReference type="Google" id="ProtNLM"/>
    </source>
</evidence>
<dbReference type="Proteomes" id="UP000033924">
    <property type="component" value="Unassembled WGS sequence"/>
</dbReference>
<proteinExistence type="predicted"/>
<dbReference type="AlphaFoldDB" id="A0A0M2KK65"/>
<protein>
    <recommendedName>
        <fullName evidence="3">Phage tail tape measure protein</fullName>
    </recommendedName>
</protein>
<sequence>LTADQVNAFNQAVWQNAGNRKTNYTDLINATGKFLERTNDLDGAVTQMDNIALAMKGIGLSAEDAGDLVSAFWLSGTRDARAMTRALDGYHPSR</sequence>
<dbReference type="PATRIC" id="fig|65700.7.peg.5853"/>
<reference evidence="1 2" key="1">
    <citation type="submission" date="2015-01" db="EMBL/GenBank/DDBJ databases">
        <title>Erwinia tracheiphila.</title>
        <authorList>
            <person name="Shapiro L.R."/>
        </authorList>
    </citation>
    <scope>NUCLEOTIDE SEQUENCE [LARGE SCALE GENOMIC DNA]</scope>
    <source>
        <strain evidence="1 2">BuffGH</strain>
    </source>
</reference>
<name>A0A0M2KK65_9GAMM</name>
<evidence type="ECO:0000313" key="1">
    <source>
        <dbReference type="EMBL" id="KKF37707.1"/>
    </source>
</evidence>
<accession>A0A0M2KK65</accession>
<keyword evidence="2" id="KW-1185">Reference proteome</keyword>
<gene>
    <name evidence="1" type="ORF">SY86_23560</name>
</gene>
<comment type="caution">
    <text evidence="1">The sequence shown here is derived from an EMBL/GenBank/DDBJ whole genome shotgun (WGS) entry which is preliminary data.</text>
</comment>
<organism evidence="1 2">
    <name type="scientific">Erwinia tracheiphila</name>
    <dbReference type="NCBI Taxonomy" id="65700"/>
    <lineage>
        <taxon>Bacteria</taxon>
        <taxon>Pseudomonadati</taxon>
        <taxon>Pseudomonadota</taxon>
        <taxon>Gammaproteobacteria</taxon>
        <taxon>Enterobacterales</taxon>
        <taxon>Erwiniaceae</taxon>
        <taxon>Erwinia</taxon>
    </lineage>
</organism>
<dbReference type="STRING" id="65700.SY86_23560"/>
<evidence type="ECO:0000313" key="2">
    <source>
        <dbReference type="Proteomes" id="UP000033924"/>
    </source>
</evidence>